<name>A0A844G8C0_9BACT</name>
<protein>
    <submittedName>
        <fullName evidence="2">TrbI/VirB10 family protein</fullName>
    </submittedName>
</protein>
<organism evidence="2 3">
    <name type="scientific">Victivallis lenta</name>
    <dbReference type="NCBI Taxonomy" id="2606640"/>
    <lineage>
        <taxon>Bacteria</taxon>
        <taxon>Pseudomonadati</taxon>
        <taxon>Lentisphaerota</taxon>
        <taxon>Lentisphaeria</taxon>
        <taxon>Victivallales</taxon>
        <taxon>Victivallaceae</taxon>
        <taxon>Victivallis</taxon>
    </lineage>
</organism>
<dbReference type="RefSeq" id="WP_154420229.1">
    <property type="nucleotide sequence ID" value="NZ_VUNS01000029.1"/>
</dbReference>
<dbReference type="AlphaFoldDB" id="A0A844G8C0"/>
<dbReference type="EMBL" id="VUNS01000029">
    <property type="protein sequence ID" value="MST99092.1"/>
    <property type="molecule type" value="Genomic_DNA"/>
</dbReference>
<accession>A0A844G8C0</accession>
<dbReference type="Proteomes" id="UP000435649">
    <property type="component" value="Unassembled WGS sequence"/>
</dbReference>
<proteinExistence type="predicted"/>
<evidence type="ECO:0000313" key="3">
    <source>
        <dbReference type="Proteomes" id="UP000435649"/>
    </source>
</evidence>
<reference evidence="2 3" key="1">
    <citation type="submission" date="2019-08" db="EMBL/GenBank/DDBJ databases">
        <title>In-depth cultivation of the pig gut microbiome towards novel bacterial diversity and tailored functional studies.</title>
        <authorList>
            <person name="Wylensek D."/>
            <person name="Hitch T.C.A."/>
            <person name="Clavel T."/>
        </authorList>
    </citation>
    <scope>NUCLEOTIDE SEQUENCE [LARGE SCALE GENOMIC DNA]</scope>
    <source>
        <strain evidence="2 3">BBE-744-WT-12</strain>
    </source>
</reference>
<feature type="region of interest" description="Disordered" evidence="1">
    <location>
        <begin position="68"/>
        <end position="136"/>
    </location>
</feature>
<evidence type="ECO:0000256" key="1">
    <source>
        <dbReference type="SAM" id="MobiDB-lite"/>
    </source>
</evidence>
<feature type="compositionally biased region" description="Low complexity" evidence="1">
    <location>
        <begin position="68"/>
        <end position="78"/>
    </location>
</feature>
<comment type="caution">
    <text evidence="2">The sequence shown here is derived from an EMBL/GenBank/DDBJ whole genome shotgun (WGS) entry which is preliminary data.</text>
</comment>
<gene>
    <name evidence="2" type="ORF">FYJ85_18825</name>
</gene>
<sequence>MNLREFFKKLRSPLGTSLLFLAAIVTLAFSAVPFLIREDAGTLQVVRSESGEASFNIPGKAKAISAAASAERQAGSGSETVDLSEEPDRTGRPLPPSDYRIASGERSPGGTSRTSSFDRSRSTPVQGPKITIIDGESGAGRSKEFVSDRFAPYGRLLACKMINTVESGDADTPLIAVVMEDLWWINAKGEKKLIIPAGTEVFGKVNGAKPQRNRLTTDGNFVLVWQATSDMVGFELQLKGIALEKSTYPDNRMLAAITDMSAGIPGQVISNENLSKFLMYTLAFGQGLAQGYQTNEVYTDSGITITTQDGTTKNAMARGAETLAQVMLQDVSQMIAKESYYIRVASGTEFYIFVQQVINLDDAQIADTLLNKLEEQKIQGPQKPSYKNVLNAFSGGKQ</sequence>
<evidence type="ECO:0000313" key="2">
    <source>
        <dbReference type="EMBL" id="MST99092.1"/>
    </source>
</evidence>
<keyword evidence="3" id="KW-1185">Reference proteome</keyword>